<dbReference type="PANTHER" id="PTHR46374">
    <property type="entry name" value="PROTEIN CBG07384"/>
    <property type="match status" value="1"/>
</dbReference>
<dbReference type="Proteomes" id="UP001209878">
    <property type="component" value="Unassembled WGS sequence"/>
</dbReference>
<name>A0AAD9NU61_RIDPI</name>
<evidence type="ECO:0000256" key="1">
    <source>
        <dbReference type="ARBA" id="ARBA00022448"/>
    </source>
</evidence>
<organism evidence="6 7">
    <name type="scientific">Ridgeia piscesae</name>
    <name type="common">Tubeworm</name>
    <dbReference type="NCBI Taxonomy" id="27915"/>
    <lineage>
        <taxon>Eukaryota</taxon>
        <taxon>Metazoa</taxon>
        <taxon>Spiralia</taxon>
        <taxon>Lophotrochozoa</taxon>
        <taxon>Annelida</taxon>
        <taxon>Polychaeta</taxon>
        <taxon>Sedentaria</taxon>
        <taxon>Canalipalpata</taxon>
        <taxon>Sabellida</taxon>
        <taxon>Siboglinidae</taxon>
        <taxon>Ridgeia</taxon>
    </lineage>
</organism>
<protein>
    <recommendedName>
        <fullName evidence="5">START domain-containing protein</fullName>
    </recommendedName>
</protein>
<sequence length="175" mass="19624">MDKANVTARYRAESVLPADPETVFRYIDPLPGSVREKWDKAIKELQIVERMGDDLKLLRTITHSAFGGIISSRDFTDLSLTVKTDEFIATMSQGVEHPDCPPSSDYVRGINYPCALICFKIPDNPNQTRLITYNQTDLGGMLPKSIVETALPSNMMNFFTLVKTAMKEDGVMKED</sequence>
<evidence type="ECO:0000256" key="4">
    <source>
        <dbReference type="ARBA" id="ARBA00024750"/>
    </source>
</evidence>
<evidence type="ECO:0000313" key="6">
    <source>
        <dbReference type="EMBL" id="KAK2182515.1"/>
    </source>
</evidence>
<accession>A0AAD9NU61</accession>
<dbReference type="InterPro" id="IPR023393">
    <property type="entry name" value="START-like_dom_sf"/>
</dbReference>
<dbReference type="PROSITE" id="PS50848">
    <property type="entry name" value="START"/>
    <property type="match status" value="1"/>
</dbReference>
<proteinExistence type="predicted"/>
<keyword evidence="7" id="KW-1185">Reference proteome</keyword>
<keyword evidence="1" id="KW-0813">Transport</keyword>
<dbReference type="SUPFAM" id="SSF55961">
    <property type="entry name" value="Bet v1-like"/>
    <property type="match status" value="1"/>
</dbReference>
<dbReference type="Gene3D" id="3.30.530.20">
    <property type="match status" value="1"/>
</dbReference>
<reference evidence="6" key="1">
    <citation type="journal article" date="2023" name="Mol. Biol. Evol.">
        <title>Third-Generation Sequencing Reveals the Adaptive Role of the Epigenome in Three Deep-Sea Polychaetes.</title>
        <authorList>
            <person name="Perez M."/>
            <person name="Aroh O."/>
            <person name="Sun Y."/>
            <person name="Lan Y."/>
            <person name="Juniper S.K."/>
            <person name="Young C.R."/>
            <person name="Angers B."/>
            <person name="Qian P.Y."/>
        </authorList>
    </citation>
    <scope>NUCLEOTIDE SEQUENCE</scope>
    <source>
        <strain evidence="6">R07B-5</strain>
    </source>
</reference>
<comment type="function">
    <text evidence="4">May be involved in the intracellular transport of sterols or other lipids. May bind cholesterol or other sterols.</text>
</comment>
<evidence type="ECO:0000256" key="3">
    <source>
        <dbReference type="ARBA" id="ARBA00023121"/>
    </source>
</evidence>
<dbReference type="InterPro" id="IPR000799">
    <property type="entry name" value="StAR-like"/>
</dbReference>
<evidence type="ECO:0000259" key="5">
    <source>
        <dbReference type="PROSITE" id="PS50848"/>
    </source>
</evidence>
<dbReference type="InterPro" id="IPR002913">
    <property type="entry name" value="START_lipid-bd_dom"/>
</dbReference>
<gene>
    <name evidence="6" type="ORF">NP493_352g05001</name>
</gene>
<dbReference type="InterPro" id="IPR043556">
    <property type="entry name" value="StARD5/6"/>
</dbReference>
<feature type="domain" description="START" evidence="5">
    <location>
        <begin position="1"/>
        <end position="171"/>
    </location>
</feature>
<dbReference type="Pfam" id="PF01852">
    <property type="entry name" value="START"/>
    <property type="match status" value="1"/>
</dbReference>
<dbReference type="PANTHER" id="PTHR46374:SF1">
    <property type="entry name" value="START DOMAIN-CONTAINING PROTEIN"/>
    <property type="match status" value="1"/>
</dbReference>
<dbReference type="GO" id="GO:0006869">
    <property type="term" value="P:lipid transport"/>
    <property type="evidence" value="ECO:0007669"/>
    <property type="project" value="UniProtKB-KW"/>
</dbReference>
<evidence type="ECO:0000256" key="2">
    <source>
        <dbReference type="ARBA" id="ARBA00023055"/>
    </source>
</evidence>
<dbReference type="AlphaFoldDB" id="A0AAD9NU61"/>
<keyword evidence="2" id="KW-0445">Lipid transport</keyword>
<keyword evidence="3" id="KW-0446">Lipid-binding</keyword>
<dbReference type="PRINTS" id="PR00978">
    <property type="entry name" value="STARPROTEIN"/>
</dbReference>
<dbReference type="EMBL" id="JAODUO010000351">
    <property type="protein sequence ID" value="KAK2182515.1"/>
    <property type="molecule type" value="Genomic_DNA"/>
</dbReference>
<evidence type="ECO:0000313" key="7">
    <source>
        <dbReference type="Proteomes" id="UP001209878"/>
    </source>
</evidence>
<dbReference type="GO" id="GO:0008289">
    <property type="term" value="F:lipid binding"/>
    <property type="evidence" value="ECO:0007669"/>
    <property type="project" value="UniProtKB-KW"/>
</dbReference>
<comment type="caution">
    <text evidence="6">The sequence shown here is derived from an EMBL/GenBank/DDBJ whole genome shotgun (WGS) entry which is preliminary data.</text>
</comment>